<comment type="pathway">
    <text evidence="12">Membrane lipid metabolism; glycerophospholipid metabolism.</text>
</comment>
<comment type="cofactor">
    <cofactor evidence="12">
        <name>Mg(2+)</name>
        <dbReference type="ChEBI" id="CHEBI:18420"/>
    </cofactor>
</comment>
<keyword evidence="7 12" id="KW-1133">Transmembrane helix</keyword>
<keyword evidence="5 12" id="KW-0812">Transmembrane</keyword>
<feature type="transmembrane region" description="Helical" evidence="12">
    <location>
        <begin position="261"/>
        <end position="279"/>
    </location>
</feature>
<dbReference type="UniPathway" id="UPA00940"/>
<name>A0A075LQ52_9EURY</name>
<comment type="subcellular location">
    <subcellularLocation>
        <location evidence="1 12">Cell membrane</location>
        <topology evidence="1 12">Multi-pass membrane protein</topology>
    </subcellularLocation>
</comment>
<evidence type="ECO:0000313" key="13">
    <source>
        <dbReference type="EMBL" id="AIF68464.1"/>
    </source>
</evidence>
<keyword evidence="14" id="KW-1185">Reference proteome</keyword>
<dbReference type="GO" id="GO:0046474">
    <property type="term" value="P:glycerophospholipid biosynthetic process"/>
    <property type="evidence" value="ECO:0007669"/>
    <property type="project" value="UniProtKB-UniRule"/>
</dbReference>
<dbReference type="EC" id="2.5.1.42" evidence="12"/>
<dbReference type="GO" id="GO:0000287">
    <property type="term" value="F:magnesium ion binding"/>
    <property type="evidence" value="ECO:0007669"/>
    <property type="project" value="UniProtKB-UniRule"/>
</dbReference>
<dbReference type="HAMAP" id="MF_01286">
    <property type="entry name" value="DGGGP_synth"/>
    <property type="match status" value="1"/>
</dbReference>
<dbReference type="OrthoDB" id="11851at2157"/>
<evidence type="ECO:0000256" key="10">
    <source>
        <dbReference type="ARBA" id="ARBA00023209"/>
    </source>
</evidence>
<comment type="catalytic activity">
    <reaction evidence="12">
        <text>sn-3-O-(geranylgeranyl)glycerol 1-phosphate + (2E,6E,10E)-geranylgeranyl diphosphate = 2,3-bis-O-(geranylgeranyl)-sn-glycerol 1-phosphate + diphosphate</text>
        <dbReference type="Rhea" id="RHEA:18109"/>
        <dbReference type="ChEBI" id="CHEBI:33019"/>
        <dbReference type="ChEBI" id="CHEBI:57677"/>
        <dbReference type="ChEBI" id="CHEBI:58756"/>
        <dbReference type="ChEBI" id="CHEBI:58837"/>
        <dbReference type="EC" id="2.5.1.42"/>
    </reaction>
</comment>
<dbReference type="eggNOG" id="arCOG00476">
    <property type="taxonomic scope" value="Archaea"/>
</dbReference>
<keyword evidence="9 12" id="KW-0472">Membrane</keyword>
<reference evidence="13 14" key="2">
    <citation type="journal article" date="2015" name="Genome Announc.">
        <title>Complete Genome Sequence of Hyperthermophilic Piezophilic Archaeon Palaeococcus pacificus DY20341T, Isolated from Deep-Sea Hydrothermal Sediments.</title>
        <authorList>
            <person name="Zeng X."/>
            <person name="Jebbar M."/>
            <person name="Shao Z."/>
        </authorList>
    </citation>
    <scope>NUCLEOTIDE SEQUENCE [LARGE SCALE GENOMIC DNA]</scope>
    <source>
        <strain evidence="13 14">DY20341</strain>
    </source>
</reference>
<reference evidence="14" key="1">
    <citation type="submission" date="2013-06" db="EMBL/GenBank/DDBJ databases">
        <title>Complete Genome Sequence of Hyperthermophilic Palaeococcus pacificus DY20341T, Isolated from a Deep-Sea Hydrothermal Sediments.</title>
        <authorList>
            <person name="Zeng X."/>
            <person name="Shao Z."/>
        </authorList>
    </citation>
    <scope>NUCLEOTIDE SEQUENCE [LARGE SCALE GENOMIC DNA]</scope>
    <source>
        <strain evidence="14">DY20341</strain>
    </source>
</reference>
<dbReference type="GO" id="GO:0005886">
    <property type="term" value="C:plasma membrane"/>
    <property type="evidence" value="ECO:0007669"/>
    <property type="project" value="UniProtKB-SubCell"/>
</dbReference>
<evidence type="ECO:0000256" key="1">
    <source>
        <dbReference type="ARBA" id="ARBA00004651"/>
    </source>
</evidence>
<evidence type="ECO:0000256" key="2">
    <source>
        <dbReference type="ARBA" id="ARBA00022475"/>
    </source>
</evidence>
<feature type="transmembrane region" description="Helical" evidence="12">
    <location>
        <begin position="80"/>
        <end position="98"/>
    </location>
</feature>
<dbReference type="Proteomes" id="UP000027981">
    <property type="component" value="Chromosome"/>
</dbReference>
<sequence>MELKAFVEIMRPHNCILAGLVGILGAMVAIGQFPPVDKAILVFLVVFLGCSGGNTINDYFDYEIDKINRPTRPLPRGAMARKTALIYSIFLFAVGLILAYKINIQALLVAGVAYSLMVLYAWKLKPLPFIGNLVVAFLTGITPIYGAIAVEKIGFAGYLALSAFLVNVSREIMKDIEDVEGDKAEGARTLPIIWGEKKAAYLASFFAFATILSSFLPVRVGIGIGYVPILLVDALVLKAAYDILKDPRPHVAGKSQKKLKIAILLAVLSFLAGSMTSEVRL</sequence>
<dbReference type="PANTHER" id="PTHR42723:SF1">
    <property type="entry name" value="CHLOROPHYLL SYNTHASE, CHLOROPLASTIC"/>
    <property type="match status" value="1"/>
</dbReference>
<keyword evidence="8 12" id="KW-0443">Lipid metabolism</keyword>
<evidence type="ECO:0000256" key="5">
    <source>
        <dbReference type="ARBA" id="ARBA00022692"/>
    </source>
</evidence>
<evidence type="ECO:0000256" key="6">
    <source>
        <dbReference type="ARBA" id="ARBA00022842"/>
    </source>
</evidence>
<accession>A0A075LQ52</accession>
<organism evidence="13 14">
    <name type="scientific">Palaeococcus pacificus DY20341</name>
    <dbReference type="NCBI Taxonomy" id="1343739"/>
    <lineage>
        <taxon>Archaea</taxon>
        <taxon>Methanobacteriati</taxon>
        <taxon>Methanobacteriota</taxon>
        <taxon>Thermococci</taxon>
        <taxon>Thermococcales</taxon>
        <taxon>Thermococcaceae</taxon>
        <taxon>Palaeococcus</taxon>
    </lineage>
</organism>
<keyword evidence="4 12" id="KW-0808">Transferase</keyword>
<dbReference type="Pfam" id="PF01040">
    <property type="entry name" value="UbiA"/>
    <property type="match status" value="1"/>
</dbReference>
<gene>
    <name evidence="13" type="primary">ubiA</name>
    <name evidence="13" type="ORF">PAP_00080</name>
</gene>
<evidence type="ECO:0000256" key="9">
    <source>
        <dbReference type="ARBA" id="ARBA00023136"/>
    </source>
</evidence>
<dbReference type="GO" id="GO:0047295">
    <property type="term" value="F:geranylgeranylglycerol-phosphate geranylgeranyltransferase activity"/>
    <property type="evidence" value="ECO:0007669"/>
    <property type="project" value="UniProtKB-UniRule"/>
</dbReference>
<dbReference type="InterPro" id="IPR000537">
    <property type="entry name" value="UbiA_prenyltransferase"/>
</dbReference>
<evidence type="ECO:0000256" key="3">
    <source>
        <dbReference type="ARBA" id="ARBA00022516"/>
    </source>
</evidence>
<keyword evidence="2 12" id="KW-1003">Cell membrane</keyword>
<protein>
    <recommendedName>
        <fullName evidence="12">Digeranylgeranylglyceryl phosphate synthase</fullName>
        <shortName evidence="12">DGGGP synthase</shortName>
        <shortName evidence="12">DGGGPS</shortName>
        <ecNumber evidence="12">2.5.1.42</ecNumber>
    </recommendedName>
    <alternativeName>
        <fullName evidence="12">(S)-2,3-di-O-geranylgeranylglyceryl phosphate synthase</fullName>
    </alternativeName>
    <alternativeName>
        <fullName evidence="12">Geranylgeranylglycerol-phosphate geranylgeranyltransferase</fullName>
    </alternativeName>
</protein>
<dbReference type="EMBL" id="CP006019">
    <property type="protein sequence ID" value="AIF68464.1"/>
    <property type="molecule type" value="Genomic_DNA"/>
</dbReference>
<comment type="function">
    <text evidence="12">Prenyltransferase that catalyzes the transfer of the geranylgeranyl moiety of geranylgeranyl diphosphate (GGPP) to the C2 hydroxyl of (S)-3-O-geranylgeranylglyceryl phosphate (GGGP). This reaction is the second ether-bond-formation step in the biosynthesis of archaeal membrane lipids.</text>
</comment>
<dbReference type="CDD" id="cd13961">
    <property type="entry name" value="PT_UbiA_DGGGPS"/>
    <property type="match status" value="1"/>
</dbReference>
<evidence type="ECO:0000256" key="7">
    <source>
        <dbReference type="ARBA" id="ARBA00022989"/>
    </source>
</evidence>
<dbReference type="NCBIfam" id="NF009523">
    <property type="entry name" value="PRK12884.1"/>
    <property type="match status" value="1"/>
</dbReference>
<feature type="transmembrane region" description="Helical" evidence="12">
    <location>
        <begin position="39"/>
        <end position="60"/>
    </location>
</feature>
<dbReference type="KEGG" id="ppac:PAP_00080"/>
<feature type="transmembrane region" description="Helical" evidence="12">
    <location>
        <begin position="129"/>
        <end position="149"/>
    </location>
</feature>
<keyword evidence="3 12" id="KW-0444">Lipid biosynthesis</keyword>
<keyword evidence="6 12" id="KW-0460">Magnesium</keyword>
<evidence type="ECO:0000313" key="14">
    <source>
        <dbReference type="Proteomes" id="UP000027981"/>
    </source>
</evidence>
<dbReference type="InterPro" id="IPR050475">
    <property type="entry name" value="Prenyltransferase_related"/>
</dbReference>
<dbReference type="GeneID" id="24841150"/>
<dbReference type="RefSeq" id="WP_048163914.1">
    <property type="nucleotide sequence ID" value="NZ_CP006019.1"/>
</dbReference>
<dbReference type="NCBIfam" id="NF009522">
    <property type="entry name" value="PRK12883.1"/>
    <property type="match status" value="1"/>
</dbReference>
<feature type="transmembrane region" description="Helical" evidence="12">
    <location>
        <begin position="104"/>
        <end position="122"/>
    </location>
</feature>
<dbReference type="PANTHER" id="PTHR42723">
    <property type="entry name" value="CHLOROPHYLL SYNTHASE"/>
    <property type="match status" value="1"/>
</dbReference>
<keyword evidence="11 12" id="KW-1208">Phospholipid metabolism</keyword>
<evidence type="ECO:0000256" key="8">
    <source>
        <dbReference type="ARBA" id="ARBA00023098"/>
    </source>
</evidence>
<dbReference type="Gene3D" id="1.10.357.140">
    <property type="entry name" value="UbiA prenyltransferase"/>
    <property type="match status" value="1"/>
</dbReference>
<feature type="transmembrane region" description="Helical" evidence="12">
    <location>
        <begin position="12"/>
        <end position="33"/>
    </location>
</feature>
<dbReference type="STRING" id="1343739.PAP_00080"/>
<dbReference type="AlphaFoldDB" id="A0A075LQ52"/>
<evidence type="ECO:0000256" key="12">
    <source>
        <dbReference type="HAMAP-Rule" id="MF_01286"/>
    </source>
</evidence>
<feature type="transmembrane region" description="Helical" evidence="12">
    <location>
        <begin position="222"/>
        <end position="241"/>
    </location>
</feature>
<dbReference type="InterPro" id="IPR044878">
    <property type="entry name" value="UbiA_sf"/>
</dbReference>
<comment type="similarity">
    <text evidence="12">Belongs to the UbiA prenyltransferase family. DGGGP synthase subfamily.</text>
</comment>
<proteinExistence type="inferred from homology"/>
<keyword evidence="10 12" id="KW-0594">Phospholipid biosynthesis</keyword>
<dbReference type="Gene3D" id="1.20.120.1780">
    <property type="entry name" value="UbiA prenyltransferase"/>
    <property type="match status" value="1"/>
</dbReference>
<dbReference type="HOGENOM" id="CLU_073311_1_1_2"/>
<dbReference type="InterPro" id="IPR023547">
    <property type="entry name" value="DGGGP_synth"/>
</dbReference>
<evidence type="ECO:0000256" key="11">
    <source>
        <dbReference type="ARBA" id="ARBA00023264"/>
    </source>
</evidence>
<evidence type="ECO:0000256" key="4">
    <source>
        <dbReference type="ARBA" id="ARBA00022679"/>
    </source>
</evidence>